<dbReference type="Pfam" id="PF01636">
    <property type="entry name" value="APH"/>
    <property type="match status" value="1"/>
</dbReference>
<dbReference type="Gene3D" id="3.90.1200.10">
    <property type="match status" value="1"/>
</dbReference>
<dbReference type="SUPFAM" id="SSF56112">
    <property type="entry name" value="Protein kinase-like (PK-like)"/>
    <property type="match status" value="1"/>
</dbReference>
<accession>A0A1Q8TFL5</accession>
<feature type="domain" description="Aminoglycoside phosphotransferase" evidence="1">
    <location>
        <begin position="41"/>
        <end position="256"/>
    </location>
</feature>
<proteinExistence type="predicted"/>
<dbReference type="GO" id="GO:0016740">
    <property type="term" value="F:transferase activity"/>
    <property type="evidence" value="ECO:0007669"/>
    <property type="project" value="UniProtKB-KW"/>
</dbReference>
<dbReference type="EMBL" id="MSDQ01000006">
    <property type="protein sequence ID" value="OLO12473.1"/>
    <property type="molecule type" value="Genomic_DNA"/>
</dbReference>
<dbReference type="InterPro" id="IPR002575">
    <property type="entry name" value="Aminoglycoside_PTrfase"/>
</dbReference>
<name>A0A1Q8TFL5_9GAMM</name>
<dbReference type="InterPro" id="IPR011009">
    <property type="entry name" value="Kinase-like_dom_sf"/>
</dbReference>
<evidence type="ECO:0000313" key="3">
    <source>
        <dbReference type="Proteomes" id="UP000186806"/>
    </source>
</evidence>
<dbReference type="AlphaFoldDB" id="A0A1Q8TFL5"/>
<sequence>MVDFTPSSLFSVERLSQLHKALIAIDNTVVHLAALPDTGLAHDHVWISRDTGPDWIARLPKQSQMQLDPETNLEYQANCFRRAAQSGHTPDLHAILPISADFPRGGLLVSAIEGRQARLPDDLPAIGEALAHLHEIAVPPVAARPPLESPHSPWTAMRDEVLAQATYLDDAPIDEGTRRRLDSELTLFNDDRELAERIDAQRCLISFDAHPGNFLITPEGKAVLVDLEKCRYGHPGLDLAHASLYTSTTWDPASYAVLDTATVVDFYRHWWATRHTTNEVMDVEALVATRRAMWLWSTTWCAKWLTLHHQERDSLAQGEDWSAALSEDRLIAHVEDRARHYLSSPVIERVSHDNHRLADELAQAK</sequence>
<comment type="caution">
    <text evidence="2">The sequence shown here is derived from an EMBL/GenBank/DDBJ whole genome shotgun (WGS) entry which is preliminary data.</text>
</comment>
<keyword evidence="3" id="KW-1185">Reference proteome</keyword>
<evidence type="ECO:0000313" key="2">
    <source>
        <dbReference type="EMBL" id="OLO12473.1"/>
    </source>
</evidence>
<dbReference type="RefSeq" id="WP_075368116.1">
    <property type="nucleotide sequence ID" value="NZ_MSDQ01000006.1"/>
</dbReference>
<evidence type="ECO:0000259" key="1">
    <source>
        <dbReference type="Pfam" id="PF01636"/>
    </source>
</evidence>
<protein>
    <submittedName>
        <fullName evidence="2">Aminoglycoside phosphotransferase</fullName>
    </submittedName>
</protein>
<dbReference type="Proteomes" id="UP000186806">
    <property type="component" value="Unassembled WGS sequence"/>
</dbReference>
<organism evidence="2 3">
    <name type="scientific">Chromohalobacter japonicus</name>
    <dbReference type="NCBI Taxonomy" id="223900"/>
    <lineage>
        <taxon>Bacteria</taxon>
        <taxon>Pseudomonadati</taxon>
        <taxon>Pseudomonadota</taxon>
        <taxon>Gammaproteobacteria</taxon>
        <taxon>Oceanospirillales</taxon>
        <taxon>Halomonadaceae</taxon>
        <taxon>Chromohalobacter</taxon>
    </lineage>
</organism>
<gene>
    <name evidence="2" type="ORF">BTW10_03115</name>
</gene>
<keyword evidence="2" id="KW-0808">Transferase</keyword>
<reference evidence="2 3" key="1">
    <citation type="submission" date="2016-12" db="EMBL/GenBank/DDBJ databases">
        <title>Draft genome sequences of strains Salinicola socius SMB35, Salinicola sp. MH3R3-1 and Chromohalobacter sp. SMB17 from the Verkhnekamsk potash mining region of Russia.</title>
        <authorList>
            <person name="Mavrodi D.V."/>
            <person name="Olsson B.E."/>
            <person name="Korsakova E.S."/>
            <person name="Pyankova A."/>
            <person name="Mavrodi O.V."/>
            <person name="Plotnikova E.G."/>
        </authorList>
    </citation>
    <scope>NUCLEOTIDE SEQUENCE [LARGE SCALE GENOMIC DNA]</scope>
    <source>
        <strain evidence="2 3">SMB17</strain>
    </source>
</reference>